<proteinExistence type="inferred from homology"/>
<dbReference type="RefSeq" id="WP_013257009.1">
    <property type="nucleotide sequence ID" value="NC_014365.1"/>
</dbReference>
<keyword evidence="1" id="KW-0378">Hydrolase</keyword>
<accession>E1QDN4</accession>
<dbReference type="EMBL" id="CP002085">
    <property type="protein sequence ID" value="ADK83553.1"/>
    <property type="molecule type" value="Genomic_DNA"/>
</dbReference>
<keyword evidence="1" id="KW-0067">ATP-binding</keyword>
<dbReference type="EC" id="3.5.2.9" evidence="1"/>
<reference evidence="2 3" key="1">
    <citation type="journal article" date="2010" name="Stand. Genomic Sci.">
        <title>Complete genome sequence of Desulfarculus baarsii type strain (2st14).</title>
        <authorList>
            <person name="Sun H."/>
            <person name="Spring S."/>
            <person name="Lapidus A."/>
            <person name="Davenport K."/>
            <person name="Del Rio T.G."/>
            <person name="Tice H."/>
            <person name="Nolan M."/>
            <person name="Copeland A."/>
            <person name="Cheng J.F."/>
            <person name="Lucas S."/>
            <person name="Tapia R."/>
            <person name="Goodwin L."/>
            <person name="Pitluck S."/>
            <person name="Ivanova N."/>
            <person name="Pagani I."/>
            <person name="Mavromatis K."/>
            <person name="Ovchinnikova G."/>
            <person name="Pati A."/>
            <person name="Chen A."/>
            <person name="Palaniappan K."/>
            <person name="Hauser L."/>
            <person name="Chang Y.J."/>
            <person name="Jeffries C.D."/>
            <person name="Detter J.C."/>
            <person name="Han C."/>
            <person name="Rohde M."/>
            <person name="Brambilla E."/>
            <person name="Goker M."/>
            <person name="Woyke T."/>
            <person name="Bristow J."/>
            <person name="Eisen J.A."/>
            <person name="Markowitz V."/>
            <person name="Hugenholtz P."/>
            <person name="Kyrpides N.C."/>
            <person name="Klenk H.P."/>
            <person name="Land M."/>
        </authorList>
    </citation>
    <scope>NUCLEOTIDE SEQUENCE [LARGE SCALE GENOMIC DNA]</scope>
    <source>
        <strain evidence="3">ATCC 33931 / DSM 2075 / LMG 7858 / VKM B-1802 / 2st14</strain>
    </source>
</reference>
<dbReference type="PANTHER" id="PTHR30292:SF0">
    <property type="entry name" value="5-OXOPROLINASE SUBUNIT A"/>
    <property type="match status" value="1"/>
</dbReference>
<comment type="function">
    <text evidence="1">Catalyzes the cleavage of 5-oxoproline to form L-glutamate coupled to the hydrolysis of ATP to ADP and inorganic phosphate.</text>
</comment>
<dbReference type="STRING" id="644282.Deba_0174"/>
<dbReference type="InterPro" id="IPR005501">
    <property type="entry name" value="LamB/YcsF/PxpA-like"/>
</dbReference>
<sequence>MFIDLNCDMGEGFGPYRLGDDQAMLASVTSANLACGFHAGDPLVMDQTIALCAAAGVAVGAHPGYADRRGFGRRPVSAPPAEVRADLIYQIGALAALAKARGLGLTHVKPHGALYNRAAVDEALAGALIEAVAACGPGLVLVCLAGPAGQMIRRLARQAGLKVAAEFFADRGYLSDGRLAPRDAPGALVDRPELAEERCLELLTNGRVRCLDGAWLALEAQTICLHGDGPAALATAKLLGPALRQAGVALRPLAELAR</sequence>
<dbReference type="HAMAP" id="MF_00691">
    <property type="entry name" value="PxpA"/>
    <property type="match status" value="1"/>
</dbReference>
<comment type="subunit">
    <text evidence="1">Forms a complex composed of PxpA, PxpB and PxpC.</text>
</comment>
<comment type="catalytic activity">
    <reaction evidence="1">
        <text>5-oxo-L-proline + ATP + 2 H2O = L-glutamate + ADP + phosphate + H(+)</text>
        <dbReference type="Rhea" id="RHEA:10348"/>
        <dbReference type="ChEBI" id="CHEBI:15377"/>
        <dbReference type="ChEBI" id="CHEBI:15378"/>
        <dbReference type="ChEBI" id="CHEBI:29985"/>
        <dbReference type="ChEBI" id="CHEBI:30616"/>
        <dbReference type="ChEBI" id="CHEBI:43474"/>
        <dbReference type="ChEBI" id="CHEBI:58402"/>
        <dbReference type="ChEBI" id="CHEBI:456216"/>
        <dbReference type="EC" id="3.5.2.9"/>
    </reaction>
</comment>
<evidence type="ECO:0000313" key="2">
    <source>
        <dbReference type="EMBL" id="ADK83553.1"/>
    </source>
</evidence>
<dbReference type="GO" id="GO:0005975">
    <property type="term" value="P:carbohydrate metabolic process"/>
    <property type="evidence" value="ECO:0007669"/>
    <property type="project" value="InterPro"/>
</dbReference>
<dbReference type="CDD" id="cd10787">
    <property type="entry name" value="LamB_YcsF_like"/>
    <property type="match status" value="1"/>
</dbReference>
<comment type="similarity">
    <text evidence="1">Belongs to the LamB/PxpA family.</text>
</comment>
<dbReference type="eggNOG" id="COG1540">
    <property type="taxonomic scope" value="Bacteria"/>
</dbReference>
<keyword evidence="3" id="KW-1185">Reference proteome</keyword>
<keyword evidence="1" id="KW-0547">Nucleotide-binding</keyword>
<dbReference type="GO" id="GO:0017168">
    <property type="term" value="F:5-oxoprolinase (ATP-hydrolyzing) activity"/>
    <property type="evidence" value="ECO:0007669"/>
    <property type="project" value="UniProtKB-UniRule"/>
</dbReference>
<dbReference type="PANTHER" id="PTHR30292">
    <property type="entry name" value="UNCHARACTERIZED PROTEIN YBGL-RELATED"/>
    <property type="match status" value="1"/>
</dbReference>
<dbReference type="GO" id="GO:0005524">
    <property type="term" value="F:ATP binding"/>
    <property type="evidence" value="ECO:0007669"/>
    <property type="project" value="UniProtKB-UniRule"/>
</dbReference>
<dbReference type="Pfam" id="PF03746">
    <property type="entry name" value="LamB_YcsF"/>
    <property type="match status" value="1"/>
</dbReference>
<evidence type="ECO:0000313" key="3">
    <source>
        <dbReference type="Proteomes" id="UP000009047"/>
    </source>
</evidence>
<evidence type="ECO:0000256" key="1">
    <source>
        <dbReference type="HAMAP-Rule" id="MF_00691"/>
    </source>
</evidence>
<name>E1QDN4_DESB2</name>
<dbReference type="HOGENOM" id="CLU_069535_0_0_7"/>
<dbReference type="Proteomes" id="UP000009047">
    <property type="component" value="Chromosome"/>
</dbReference>
<dbReference type="AlphaFoldDB" id="E1QDN4"/>
<dbReference type="NCBIfam" id="NF003814">
    <property type="entry name" value="PRK05406.1-3"/>
    <property type="match status" value="1"/>
</dbReference>
<dbReference type="SUPFAM" id="SSF88713">
    <property type="entry name" value="Glycoside hydrolase/deacetylase"/>
    <property type="match status" value="1"/>
</dbReference>
<organism evidence="2 3">
    <name type="scientific">Desulfarculus baarsii (strain ATCC 33931 / DSM 2075 / LMG 7858 / VKM B-1802 / 2st14)</name>
    <dbReference type="NCBI Taxonomy" id="644282"/>
    <lineage>
        <taxon>Bacteria</taxon>
        <taxon>Pseudomonadati</taxon>
        <taxon>Thermodesulfobacteriota</taxon>
        <taxon>Desulfarculia</taxon>
        <taxon>Desulfarculales</taxon>
        <taxon>Desulfarculaceae</taxon>
        <taxon>Desulfarculus</taxon>
    </lineage>
</organism>
<dbReference type="Gene3D" id="3.20.20.370">
    <property type="entry name" value="Glycoside hydrolase/deacetylase"/>
    <property type="match status" value="1"/>
</dbReference>
<dbReference type="InterPro" id="IPR011330">
    <property type="entry name" value="Glyco_hydro/deAcase_b/a-brl"/>
</dbReference>
<gene>
    <name evidence="1" type="primary">pxpA</name>
    <name evidence="2" type="ordered locus">Deba_0174</name>
</gene>
<dbReference type="KEGG" id="dbr:Deba_0174"/>
<dbReference type="NCBIfam" id="NF003816">
    <property type="entry name" value="PRK05406.1-5"/>
    <property type="match status" value="1"/>
</dbReference>
<dbReference type="OrthoDB" id="9773478at2"/>
<protein>
    <recommendedName>
        <fullName evidence="1">5-oxoprolinase subunit A</fullName>
        <shortName evidence="1">5-OPase subunit A</shortName>
        <ecNumber evidence="1">3.5.2.9</ecNumber>
    </recommendedName>
    <alternativeName>
        <fullName evidence="1">5-oxoprolinase (ATP-hydrolyzing) subunit A</fullName>
    </alternativeName>
</protein>